<reference evidence="1" key="1">
    <citation type="journal article" date="2020" name="bioRxiv">
        <title>Comparative genomics of Chlamydomonas.</title>
        <authorList>
            <person name="Craig R.J."/>
            <person name="Hasan A.R."/>
            <person name="Ness R.W."/>
            <person name="Keightley P.D."/>
        </authorList>
    </citation>
    <scope>NUCLEOTIDE SEQUENCE</scope>
    <source>
        <strain evidence="1">CCAP 11/173</strain>
    </source>
</reference>
<name>A0A835SPL2_9CHLO</name>
<sequence length="564" mass="60251">MARRNSYDVLRHARMLAGAVVLLLLGARGLDVRPHHGPDQDVPFEVVHFRGQRVAVPLGEPLGKQLYACAALDALFKGSSSLCGGAACSVLVELGGVGLCAFGLLKEPHHAGRTFHVQAQWRRLANISHVMAGHPGNVILPSSGVPWPAAGQGPSLHQAAARLVESLTPAAGATVAADVVVKIDLCVGCHSWLHTLLPVLSTKRVAAVVVMFPERLTEGLVTEASSLAATAAVFGLKAFLGGFDGPPYHDRFHDAAASTAAPGPPGVFMARERAPPPTLHAFTPLHIAEPSRRQVLMNLLCHFLLDTAVSSNFTVHVAGLRTGAGGLSSNPHVTAFKLPILLSRVAALPPTDLVMSMDALDSIAQVSTETFMQRYWAAGGPVFVASTEANCWPPEIGPWCESMGLRAPPRFPNKWVNSGGYIGRAGVVAKWLQDTVAHLNNANQADSWLPASCLVSKDDQGLLGCPFIFGNRYDLGLDYSSNFFYSLMWMREPLSQVANLRWQYNWSSVVPGVIHANGDAKEKYLAGLRDGMLPPGYAADPNFPVIVDGEKTTYAALCNNQQQG</sequence>
<gene>
    <name evidence="1" type="ORF">HYH02_014618</name>
</gene>
<dbReference type="OrthoDB" id="69177at2759"/>
<dbReference type="AlphaFoldDB" id="A0A835SPL2"/>
<proteinExistence type="predicted"/>
<organism evidence="1 2">
    <name type="scientific">Chlamydomonas schloesseri</name>
    <dbReference type="NCBI Taxonomy" id="2026947"/>
    <lineage>
        <taxon>Eukaryota</taxon>
        <taxon>Viridiplantae</taxon>
        <taxon>Chlorophyta</taxon>
        <taxon>core chlorophytes</taxon>
        <taxon>Chlorophyceae</taxon>
        <taxon>CS clade</taxon>
        <taxon>Chlamydomonadales</taxon>
        <taxon>Chlamydomonadaceae</taxon>
        <taxon>Chlamydomonas</taxon>
    </lineage>
</organism>
<evidence type="ECO:0000313" key="2">
    <source>
        <dbReference type="Proteomes" id="UP000613740"/>
    </source>
</evidence>
<comment type="caution">
    <text evidence="1">The sequence shown here is derived from an EMBL/GenBank/DDBJ whole genome shotgun (WGS) entry which is preliminary data.</text>
</comment>
<protein>
    <submittedName>
        <fullName evidence="1">Uncharacterized protein</fullName>
    </submittedName>
</protein>
<accession>A0A835SPL2</accession>
<dbReference type="EMBL" id="JAEHOD010000101">
    <property type="protein sequence ID" value="KAG2427398.1"/>
    <property type="molecule type" value="Genomic_DNA"/>
</dbReference>
<dbReference type="CDD" id="cd22997">
    <property type="entry name" value="GT_LH"/>
    <property type="match status" value="1"/>
</dbReference>
<dbReference type="Proteomes" id="UP000613740">
    <property type="component" value="Unassembled WGS sequence"/>
</dbReference>
<evidence type="ECO:0000313" key="1">
    <source>
        <dbReference type="EMBL" id="KAG2427398.1"/>
    </source>
</evidence>
<keyword evidence="2" id="KW-1185">Reference proteome</keyword>